<dbReference type="CDD" id="cd00821">
    <property type="entry name" value="PH"/>
    <property type="match status" value="2"/>
</dbReference>
<comment type="similarity">
    <text evidence="2">Belongs to the syntaxin family.</text>
</comment>
<gene>
    <name evidence="11" type="ORF">PROFUN_08878</name>
</gene>
<evidence type="ECO:0000259" key="9">
    <source>
        <dbReference type="PROSITE" id="PS50003"/>
    </source>
</evidence>
<feature type="region of interest" description="Disordered" evidence="8">
    <location>
        <begin position="730"/>
        <end position="810"/>
    </location>
</feature>
<keyword evidence="6" id="KW-0175">Coiled coil</keyword>
<comment type="subcellular location">
    <subcellularLocation>
        <location evidence="1">Membrane</location>
        <topology evidence="1">Single-pass type IV membrane protein</topology>
    </subcellularLocation>
</comment>
<dbReference type="GO" id="GO:0005484">
    <property type="term" value="F:SNAP receptor activity"/>
    <property type="evidence" value="ECO:0007669"/>
    <property type="project" value="TreeGrafter"/>
</dbReference>
<evidence type="ECO:0000256" key="4">
    <source>
        <dbReference type="ARBA" id="ARBA00022692"/>
    </source>
</evidence>
<dbReference type="EMBL" id="MDYQ01000074">
    <property type="protein sequence ID" value="PRP83847.1"/>
    <property type="molecule type" value="Genomic_DNA"/>
</dbReference>
<evidence type="ECO:0000256" key="1">
    <source>
        <dbReference type="ARBA" id="ARBA00004211"/>
    </source>
</evidence>
<dbReference type="AlphaFoldDB" id="A0A2P6NIS7"/>
<protein>
    <submittedName>
        <fullName evidence="11">Stx5a protein</fullName>
    </submittedName>
</protein>
<sequence length="810" mass="92365">MIAAAAVNFKSTLRKLGDKNSPKSPPATSPPLSPTPQRHNPTQEKPRGDSEDNWKDTSESNFVPFREAETEEEVRRKITVRDHHHTRRRSTRRSRGNSVREEWKTRLLSRRRRELGDSKEEPQIEWYTDLQGRLVHIDGWLVLDSRGKPLQRWFRLVRDLLVYYDERQPKDTARKGKVPEGVISMRKIKAIYQNQSQKSQFRIIIQDVSITLGAKDEDDALDWMCALRQAKLQAEQGSQLLGNVDQRTWEEVAKSYDERRECSITVKGRLLFWSKRSLFLQGGILLIKKTKGDSYAEREMSLYGAFIEPGKPDCTIQFVIPQEGNKKPKSYLFRFDSPDLAREWHRCFEIQRNILQQIVDVVLYLYWQRSSHDGPVLYLISLKMAHLLLLACVHFLKKDLNSVKKSISSFASGFSCGTKQKERFSMRDRTYEFLQLTNKISNAKHQGEGTVAVPLLVNDRQIQPSRGRKTQFSASAAQIGRDIASTYEKLENLTKLAKKRSLYDDPTEQIQSLTAVINQDIKNLNSQISYLQQEREILRKNKQTDQHSDSIVNSLKYKLKGATKGFTQVLELRTENLKNQQKEKETFTGASIGRNRSEKVSSLYRNHDPQQEPGDEVAIPMPQQSMAVYQDRYLEDRAEVVANITRTIGELQGIFGQLATLVAEQHESIQRIDENVEATSSRVAEAQNELLKYLNSISNNRTLVLKPDGIPREISLKTGRTNVLYLNNIMQFNPPNTNPPRDDTQPNITGGRPEMGGQGERPHNDLNSDVRPPHGDDITPPGLDFNRGPTGPSFGGPPGGGGSNLPFHQG</sequence>
<evidence type="ECO:0000313" key="12">
    <source>
        <dbReference type="Proteomes" id="UP000241769"/>
    </source>
</evidence>
<evidence type="ECO:0000256" key="2">
    <source>
        <dbReference type="ARBA" id="ARBA00009063"/>
    </source>
</evidence>
<feature type="domain" description="PH" evidence="9">
    <location>
        <begin position="134"/>
        <end position="232"/>
    </location>
</feature>
<dbReference type="GO" id="GO:0000139">
    <property type="term" value="C:Golgi membrane"/>
    <property type="evidence" value="ECO:0007669"/>
    <property type="project" value="TreeGrafter"/>
</dbReference>
<evidence type="ECO:0000256" key="8">
    <source>
        <dbReference type="SAM" id="MobiDB-lite"/>
    </source>
</evidence>
<dbReference type="InterPro" id="IPR010989">
    <property type="entry name" value="SNARE"/>
</dbReference>
<dbReference type="PANTHER" id="PTHR19957">
    <property type="entry name" value="SYNTAXIN"/>
    <property type="match status" value="1"/>
</dbReference>
<dbReference type="GO" id="GO:0000149">
    <property type="term" value="F:SNARE binding"/>
    <property type="evidence" value="ECO:0007669"/>
    <property type="project" value="TreeGrafter"/>
</dbReference>
<feature type="region of interest" description="Disordered" evidence="8">
    <location>
        <begin position="13"/>
        <end position="101"/>
    </location>
</feature>
<dbReference type="SUPFAM" id="SSF50729">
    <property type="entry name" value="PH domain-like"/>
    <property type="match status" value="2"/>
</dbReference>
<dbReference type="STRING" id="1890364.A0A2P6NIS7"/>
<keyword evidence="3" id="KW-0813">Transport</keyword>
<dbReference type="SMART" id="SM00233">
    <property type="entry name" value="PH"/>
    <property type="match status" value="2"/>
</dbReference>
<evidence type="ECO:0000256" key="6">
    <source>
        <dbReference type="ARBA" id="ARBA00023054"/>
    </source>
</evidence>
<keyword evidence="7" id="KW-0472">Membrane</keyword>
<dbReference type="GO" id="GO:0006906">
    <property type="term" value="P:vesicle fusion"/>
    <property type="evidence" value="ECO:0007669"/>
    <property type="project" value="TreeGrafter"/>
</dbReference>
<dbReference type="InterPro" id="IPR045242">
    <property type="entry name" value="Syntaxin"/>
</dbReference>
<dbReference type="Gene3D" id="2.30.29.30">
    <property type="entry name" value="Pleckstrin-homology domain (PH domain)/Phosphotyrosine-binding domain (PTB)"/>
    <property type="match status" value="1"/>
</dbReference>
<evidence type="ECO:0000313" key="11">
    <source>
        <dbReference type="EMBL" id="PRP83847.1"/>
    </source>
</evidence>
<keyword evidence="12" id="KW-1185">Reference proteome</keyword>
<dbReference type="InParanoid" id="A0A2P6NIS7"/>
<accession>A0A2P6NIS7</accession>
<evidence type="ECO:0000256" key="5">
    <source>
        <dbReference type="ARBA" id="ARBA00022989"/>
    </source>
</evidence>
<dbReference type="GO" id="GO:0006886">
    <property type="term" value="P:intracellular protein transport"/>
    <property type="evidence" value="ECO:0007669"/>
    <property type="project" value="TreeGrafter"/>
</dbReference>
<dbReference type="GO" id="GO:0048278">
    <property type="term" value="P:vesicle docking"/>
    <property type="evidence" value="ECO:0007669"/>
    <property type="project" value="TreeGrafter"/>
</dbReference>
<evidence type="ECO:0000256" key="7">
    <source>
        <dbReference type="ARBA" id="ARBA00023136"/>
    </source>
</evidence>
<dbReference type="Pfam" id="PF05739">
    <property type="entry name" value="SNARE"/>
    <property type="match status" value="1"/>
</dbReference>
<dbReference type="InterPro" id="IPR011993">
    <property type="entry name" value="PH-like_dom_sf"/>
</dbReference>
<evidence type="ECO:0000259" key="10">
    <source>
        <dbReference type="PROSITE" id="PS50192"/>
    </source>
</evidence>
<dbReference type="InterPro" id="IPR000727">
    <property type="entry name" value="T_SNARE_dom"/>
</dbReference>
<dbReference type="PROSITE" id="PS50192">
    <property type="entry name" value="T_SNARE"/>
    <property type="match status" value="1"/>
</dbReference>
<feature type="compositionally biased region" description="Basic and acidic residues" evidence="8">
    <location>
        <begin position="41"/>
        <end position="58"/>
    </location>
</feature>
<keyword evidence="4" id="KW-0812">Transmembrane</keyword>
<dbReference type="InterPro" id="IPR001849">
    <property type="entry name" value="PH_domain"/>
</dbReference>
<dbReference type="GO" id="GO:0031201">
    <property type="term" value="C:SNARE complex"/>
    <property type="evidence" value="ECO:0007669"/>
    <property type="project" value="TreeGrafter"/>
</dbReference>
<dbReference type="Gene3D" id="1.20.58.70">
    <property type="match status" value="1"/>
</dbReference>
<name>A0A2P6NIS7_9EUKA</name>
<feature type="compositionally biased region" description="Basic residues" evidence="8">
    <location>
        <begin position="82"/>
        <end position="95"/>
    </location>
</feature>
<feature type="compositionally biased region" description="Gly residues" evidence="8">
    <location>
        <begin position="793"/>
        <end position="803"/>
    </location>
</feature>
<keyword evidence="5" id="KW-1133">Transmembrane helix</keyword>
<dbReference type="Proteomes" id="UP000241769">
    <property type="component" value="Unassembled WGS sequence"/>
</dbReference>
<dbReference type="PANTHER" id="PTHR19957:SF3">
    <property type="entry name" value="SYNTAXIN-5"/>
    <property type="match status" value="1"/>
</dbReference>
<reference evidence="11 12" key="1">
    <citation type="journal article" date="2018" name="Genome Biol. Evol.">
        <title>Multiple Roots of Fruiting Body Formation in Amoebozoa.</title>
        <authorList>
            <person name="Hillmann F."/>
            <person name="Forbes G."/>
            <person name="Novohradska S."/>
            <person name="Ferling I."/>
            <person name="Riege K."/>
            <person name="Groth M."/>
            <person name="Westermann M."/>
            <person name="Marz M."/>
            <person name="Spaller T."/>
            <person name="Winckler T."/>
            <person name="Schaap P."/>
            <person name="Glockner G."/>
        </authorList>
    </citation>
    <scope>NUCLEOTIDE SEQUENCE [LARGE SCALE GENOMIC DNA]</scope>
    <source>
        <strain evidence="11 12">Jena</strain>
    </source>
</reference>
<feature type="compositionally biased region" description="Pro residues" evidence="8">
    <location>
        <begin position="23"/>
        <end position="34"/>
    </location>
</feature>
<dbReference type="OrthoDB" id="421009at2759"/>
<feature type="compositionally biased region" description="Basic and acidic residues" evidence="8">
    <location>
        <begin position="760"/>
        <end position="777"/>
    </location>
</feature>
<organism evidence="11 12">
    <name type="scientific">Planoprotostelium fungivorum</name>
    <dbReference type="NCBI Taxonomy" id="1890364"/>
    <lineage>
        <taxon>Eukaryota</taxon>
        <taxon>Amoebozoa</taxon>
        <taxon>Evosea</taxon>
        <taxon>Variosea</taxon>
        <taxon>Cavosteliida</taxon>
        <taxon>Cavosteliaceae</taxon>
        <taxon>Planoprotostelium</taxon>
    </lineage>
</organism>
<dbReference type="SUPFAM" id="SSF47661">
    <property type="entry name" value="t-snare proteins"/>
    <property type="match status" value="1"/>
</dbReference>
<feature type="domain" description="T-SNARE coiled-coil homology" evidence="10">
    <location>
        <begin position="631"/>
        <end position="693"/>
    </location>
</feature>
<dbReference type="CDD" id="cd15844">
    <property type="entry name" value="SNARE_syntaxin5"/>
    <property type="match status" value="1"/>
</dbReference>
<dbReference type="PROSITE" id="PS50003">
    <property type="entry name" value="PH_DOMAIN"/>
    <property type="match status" value="1"/>
</dbReference>
<comment type="caution">
    <text evidence="11">The sequence shown here is derived from an EMBL/GenBank/DDBJ whole genome shotgun (WGS) entry which is preliminary data.</text>
</comment>
<dbReference type="SMART" id="SM00397">
    <property type="entry name" value="t_SNARE"/>
    <property type="match status" value="1"/>
</dbReference>
<dbReference type="Pfam" id="PF00169">
    <property type="entry name" value="PH"/>
    <property type="match status" value="1"/>
</dbReference>
<evidence type="ECO:0000256" key="3">
    <source>
        <dbReference type="ARBA" id="ARBA00022448"/>
    </source>
</evidence>
<proteinExistence type="inferred from homology"/>
<dbReference type="GO" id="GO:0006888">
    <property type="term" value="P:endoplasmic reticulum to Golgi vesicle-mediated transport"/>
    <property type="evidence" value="ECO:0007669"/>
    <property type="project" value="TreeGrafter"/>
</dbReference>